<dbReference type="GO" id="GO:0015421">
    <property type="term" value="F:ABC-type oligopeptide transporter activity"/>
    <property type="evidence" value="ECO:0007669"/>
    <property type="project" value="TreeGrafter"/>
</dbReference>
<keyword evidence="4" id="KW-0547">Nucleotide-binding</keyword>
<accession>A0A9P1GZ90</accession>
<feature type="domain" description="ABC transmembrane type-1" evidence="11">
    <location>
        <begin position="1"/>
        <end position="177"/>
    </location>
</feature>
<comment type="caution">
    <text evidence="12">The sequence shown here is derived from an EMBL/GenBank/DDBJ whole genome shotgun (WGS) entry which is preliminary data.</text>
</comment>
<dbReference type="Gene3D" id="1.20.1560.10">
    <property type="entry name" value="ABC transporter type 1, transmembrane domain"/>
    <property type="match status" value="1"/>
</dbReference>
<dbReference type="Pfam" id="PF00005">
    <property type="entry name" value="ABC_tran"/>
    <property type="match status" value="2"/>
</dbReference>
<feature type="region of interest" description="Disordered" evidence="8">
    <location>
        <begin position="266"/>
        <end position="294"/>
    </location>
</feature>
<dbReference type="Gene3D" id="3.40.50.300">
    <property type="entry name" value="P-loop containing nucleotide triphosphate hydrolases"/>
    <property type="match status" value="2"/>
</dbReference>
<sequence>MQLGISERLGTFVECVSLILTALIVALIWNWELALVTLAGLVSVLLIVGVLMPLTVKGKARQVESETQAAAVASETFAGIRMIMACGAQKQVVDKYAAFIETAKKEAQSISPIAALQFALTFLGIFGTVALTFWYGTVMFTKAKLENIGEIVVVLMALTTMFFSFDRLSVPLQSIGRSMAAACEFFAVIDAPLPEAGQLKEPDVSATGDIIFDNVTFAYPSRPHITVLDSLDLRIESGKITAIVGPSGSGKSTIVGLIERWYTLKQQDQTEKKPEDHEDGGETNSEIETSMERSPVRLQGTVKIGGQSLDDVNVKWWRSQIGLVQQEPFLFDDSIYNNVAHGLIGSSWENESEEHKRQLVKKACEEAYADEFISKLPEGYNTMVGSGGAKLSGGQRQRIAIARSIIKNPAILILDEATSAIDVRGERIVQEALDRVSKGRTTITIAHRLSTVKAADRIVVLQKGKVVESGTHQSLTAIDGGLYARLVNAQAVSLGNTELHDFEDASAAEGTDSLTREETLQKSEYHDQPDIAAPTEVKMTRSFFKSFARFFIESKAYWNLIIFFLITSFAAGTAQPLYAWLFANSIDLFKYQEIPQQLMDKMDFMCIMWTVFAASASIAYFSTFASSGQVAASILAIYRTQYFESLVFQKAAYFDEAGHSQGTLVARVRDDPVRLEEMMGTNIAQLLIAIGNVIGGVVMALAYSWKLALVSFSAAIPVCVFSGYIRFRYELLFEKLNDEVFAESSRFGSEAIGAFRTVVSLGLEDSISARFETLSHGHVMAAYKKARWVSIVLGFSESATLGFQALIFYYGGRLLANGEIGIVAFFVCLMAMMGAAEAFGQSLNFGPNAAQATAASNRILDARGSRLAAIPGDTDIPESRDGIEINFRNIRHRYPGQKFPALNGLTLAVEKGQFVALVGASGSGKTSIVSLLQRFYEPESGQILFNGKNIAEIDIYTYRRHLALVAQEPTLFQGTIRDNVLLGIDAGTVTDDELYSICRDASIHDFVTSLPEGYNTDIGPRGVSLSGGQKQRIAIARALMRKPQILILDEATSFLDSESERSVQAAFERAAKGRTMIVVAHRLATVHNADVIFVLGAGGRLLEKGNHQELLRMRGVYYQMCQNQALG</sequence>
<feature type="domain" description="ABC transporter" evidence="10">
    <location>
        <begin position="885"/>
        <end position="1123"/>
    </location>
</feature>
<dbReference type="InterPro" id="IPR017871">
    <property type="entry name" value="ABC_transporter-like_CS"/>
</dbReference>
<dbReference type="InterPro" id="IPR036640">
    <property type="entry name" value="ABC1_TM_sf"/>
</dbReference>
<keyword evidence="6 9" id="KW-1133">Transmembrane helix</keyword>
<evidence type="ECO:0000256" key="7">
    <source>
        <dbReference type="ARBA" id="ARBA00023136"/>
    </source>
</evidence>
<feature type="transmembrane region" description="Helical" evidence="9">
    <location>
        <begin position="822"/>
        <end position="840"/>
    </location>
</feature>
<feature type="transmembrane region" description="Helical" evidence="9">
    <location>
        <begin position="113"/>
        <end position="136"/>
    </location>
</feature>
<dbReference type="FunFam" id="3.40.50.300:FF:000913">
    <property type="entry name" value="ABC multidrug transporter SitT"/>
    <property type="match status" value="1"/>
</dbReference>
<feature type="transmembrane region" description="Helical" evidence="9">
    <location>
        <begin position="556"/>
        <end position="582"/>
    </location>
</feature>
<dbReference type="GO" id="GO:0005524">
    <property type="term" value="F:ATP binding"/>
    <property type="evidence" value="ECO:0007669"/>
    <property type="project" value="UniProtKB-KW"/>
</dbReference>
<feature type="domain" description="ABC transporter" evidence="10">
    <location>
        <begin position="210"/>
        <end position="488"/>
    </location>
</feature>
<dbReference type="SUPFAM" id="SSF90123">
    <property type="entry name" value="ABC transporter transmembrane region"/>
    <property type="match status" value="2"/>
</dbReference>
<feature type="transmembrane region" description="Helical" evidence="9">
    <location>
        <begin position="602"/>
        <end position="621"/>
    </location>
</feature>
<keyword evidence="7 9" id="KW-0472">Membrane</keyword>
<dbReference type="InterPro" id="IPR003439">
    <property type="entry name" value="ABC_transporter-like_ATP-bd"/>
</dbReference>
<dbReference type="Proteomes" id="UP000838763">
    <property type="component" value="Unassembled WGS sequence"/>
</dbReference>
<evidence type="ECO:0000256" key="8">
    <source>
        <dbReference type="SAM" id="MobiDB-lite"/>
    </source>
</evidence>
<dbReference type="InterPro" id="IPR027417">
    <property type="entry name" value="P-loop_NTPase"/>
</dbReference>
<protein>
    <recommendedName>
        <fullName evidence="14">P-loop containing nucleoside triphosphate hydrolase protein</fullName>
    </recommendedName>
</protein>
<dbReference type="Pfam" id="PF00664">
    <property type="entry name" value="ABC_membrane"/>
    <property type="match status" value="2"/>
</dbReference>
<evidence type="ECO:0000256" key="5">
    <source>
        <dbReference type="ARBA" id="ARBA00022840"/>
    </source>
</evidence>
<dbReference type="InterPro" id="IPR039421">
    <property type="entry name" value="Type_1_exporter"/>
</dbReference>
<evidence type="ECO:0000259" key="10">
    <source>
        <dbReference type="PROSITE" id="PS50893"/>
    </source>
</evidence>
<dbReference type="PANTHER" id="PTHR43394">
    <property type="entry name" value="ATP-DEPENDENT PERMEASE MDL1, MITOCHONDRIAL"/>
    <property type="match status" value="1"/>
</dbReference>
<dbReference type="CDD" id="cd18578">
    <property type="entry name" value="ABC_6TM_Pgp_ABCB1_D2_like"/>
    <property type="match status" value="1"/>
</dbReference>
<dbReference type="EMBL" id="CALLCH030000008">
    <property type="protein sequence ID" value="CAI4213611.1"/>
    <property type="molecule type" value="Genomic_DNA"/>
</dbReference>
<feature type="transmembrane region" description="Helical" evidence="9">
    <location>
        <begin position="35"/>
        <end position="56"/>
    </location>
</feature>
<name>A0A9P1GZ90_9PEZI</name>
<dbReference type="SUPFAM" id="SSF52540">
    <property type="entry name" value="P-loop containing nucleoside triphosphate hydrolases"/>
    <property type="match status" value="3"/>
</dbReference>
<keyword evidence="5" id="KW-0067">ATP-binding</keyword>
<feature type="transmembrane region" description="Helical" evidence="9">
    <location>
        <begin position="788"/>
        <end position="810"/>
    </location>
</feature>
<proteinExistence type="inferred from homology"/>
<comment type="subcellular location">
    <subcellularLocation>
        <location evidence="1">Membrane</location>
        <topology evidence="1">Multi-pass membrane protein</topology>
    </subcellularLocation>
</comment>
<dbReference type="GO" id="GO:0005743">
    <property type="term" value="C:mitochondrial inner membrane"/>
    <property type="evidence" value="ECO:0007669"/>
    <property type="project" value="TreeGrafter"/>
</dbReference>
<feature type="transmembrane region" description="Helical" evidence="9">
    <location>
        <begin position="148"/>
        <end position="165"/>
    </location>
</feature>
<dbReference type="SMART" id="SM00382">
    <property type="entry name" value="AAA"/>
    <property type="match status" value="2"/>
</dbReference>
<dbReference type="PROSITE" id="PS50893">
    <property type="entry name" value="ABC_TRANSPORTER_2"/>
    <property type="match status" value="2"/>
</dbReference>
<dbReference type="PANTHER" id="PTHR43394:SF18">
    <property type="entry name" value="ABC TRANSPORTER B FAMILY MEMBER 11-LIKE"/>
    <property type="match status" value="1"/>
</dbReference>
<evidence type="ECO:0000259" key="11">
    <source>
        <dbReference type="PROSITE" id="PS50929"/>
    </source>
</evidence>
<dbReference type="InterPro" id="IPR011527">
    <property type="entry name" value="ABC1_TM_dom"/>
</dbReference>
<evidence type="ECO:0000313" key="13">
    <source>
        <dbReference type="Proteomes" id="UP000838763"/>
    </source>
</evidence>
<evidence type="ECO:0000256" key="2">
    <source>
        <dbReference type="ARBA" id="ARBA00007577"/>
    </source>
</evidence>
<evidence type="ECO:0008006" key="14">
    <source>
        <dbReference type="Google" id="ProtNLM"/>
    </source>
</evidence>
<dbReference type="AlphaFoldDB" id="A0A9P1GZ90"/>
<feature type="transmembrane region" description="Helical" evidence="9">
    <location>
        <begin position="683"/>
        <end position="703"/>
    </location>
</feature>
<dbReference type="PROSITE" id="PS50929">
    <property type="entry name" value="ABC_TM1F"/>
    <property type="match status" value="2"/>
</dbReference>
<evidence type="ECO:0000256" key="6">
    <source>
        <dbReference type="ARBA" id="ARBA00022989"/>
    </source>
</evidence>
<evidence type="ECO:0000256" key="4">
    <source>
        <dbReference type="ARBA" id="ARBA00022741"/>
    </source>
</evidence>
<keyword evidence="3 9" id="KW-0812">Transmembrane</keyword>
<evidence type="ECO:0000256" key="3">
    <source>
        <dbReference type="ARBA" id="ARBA00022692"/>
    </source>
</evidence>
<dbReference type="PROSITE" id="PS00211">
    <property type="entry name" value="ABC_TRANSPORTER_1"/>
    <property type="match status" value="2"/>
</dbReference>
<evidence type="ECO:0000313" key="12">
    <source>
        <dbReference type="EMBL" id="CAI4213611.1"/>
    </source>
</evidence>
<reference evidence="12" key="1">
    <citation type="submission" date="2022-11" db="EMBL/GenBank/DDBJ databases">
        <authorList>
            <person name="Scott C."/>
            <person name="Bruce N."/>
        </authorList>
    </citation>
    <scope>NUCLEOTIDE SEQUENCE</scope>
</reference>
<dbReference type="GO" id="GO:0016887">
    <property type="term" value="F:ATP hydrolysis activity"/>
    <property type="evidence" value="ECO:0007669"/>
    <property type="project" value="InterPro"/>
</dbReference>
<evidence type="ECO:0000256" key="9">
    <source>
        <dbReference type="SAM" id="Phobius"/>
    </source>
</evidence>
<dbReference type="OrthoDB" id="6500128at2759"/>
<organism evidence="12 13">
    <name type="scientific">Parascedosporium putredinis</name>
    <dbReference type="NCBI Taxonomy" id="1442378"/>
    <lineage>
        <taxon>Eukaryota</taxon>
        <taxon>Fungi</taxon>
        <taxon>Dikarya</taxon>
        <taxon>Ascomycota</taxon>
        <taxon>Pezizomycotina</taxon>
        <taxon>Sordariomycetes</taxon>
        <taxon>Hypocreomycetidae</taxon>
        <taxon>Microascales</taxon>
        <taxon>Microascaceae</taxon>
        <taxon>Parascedosporium</taxon>
    </lineage>
</organism>
<dbReference type="GO" id="GO:0090374">
    <property type="term" value="P:oligopeptide export from mitochondrion"/>
    <property type="evidence" value="ECO:0007669"/>
    <property type="project" value="TreeGrafter"/>
</dbReference>
<feature type="transmembrane region" description="Helical" evidence="9">
    <location>
        <begin position="12"/>
        <end position="29"/>
    </location>
</feature>
<dbReference type="InterPro" id="IPR003593">
    <property type="entry name" value="AAA+_ATPase"/>
</dbReference>
<keyword evidence="13" id="KW-1185">Reference proteome</keyword>
<evidence type="ECO:0000256" key="1">
    <source>
        <dbReference type="ARBA" id="ARBA00004141"/>
    </source>
</evidence>
<feature type="domain" description="ABC transmembrane type-1" evidence="11">
    <location>
        <begin position="562"/>
        <end position="851"/>
    </location>
</feature>
<comment type="similarity">
    <text evidence="2">Belongs to the ABC transporter superfamily. ABCB family. Multidrug resistance exporter (TC 3.A.1.201) subfamily.</text>
</comment>
<gene>
    <name evidence="12" type="ORF">PPNO1_LOCUS3357</name>
</gene>
<feature type="transmembrane region" description="Helical" evidence="9">
    <location>
        <begin position="709"/>
        <end position="727"/>
    </location>
</feature>